<gene>
    <name evidence="1" type="ORF">AVEN_36246_1</name>
</gene>
<dbReference type="Proteomes" id="UP000499080">
    <property type="component" value="Unassembled WGS sequence"/>
</dbReference>
<reference evidence="1 2" key="1">
    <citation type="journal article" date="2019" name="Sci. Rep.">
        <title>Orb-weaving spider Araneus ventricosus genome elucidates the spidroin gene catalogue.</title>
        <authorList>
            <person name="Kono N."/>
            <person name="Nakamura H."/>
            <person name="Ohtoshi R."/>
            <person name="Moran D.A.P."/>
            <person name="Shinohara A."/>
            <person name="Yoshida Y."/>
            <person name="Fujiwara M."/>
            <person name="Mori M."/>
            <person name="Tomita M."/>
            <person name="Arakawa K."/>
        </authorList>
    </citation>
    <scope>NUCLEOTIDE SEQUENCE [LARGE SCALE GENOMIC DNA]</scope>
</reference>
<keyword evidence="2" id="KW-1185">Reference proteome</keyword>
<evidence type="ECO:0000313" key="1">
    <source>
        <dbReference type="EMBL" id="GBL83485.1"/>
    </source>
</evidence>
<sequence>MSEFTSRSHHFYYNSKQSVRKESFHPGLWHKPLLDTSFKSTIVHHSYEFAKLESSERDRPNIGALDGHGGDLSKAKKMGDCVIESKNRISDFSKYEMVDLVQILRDSVSEYLDSFHYFAFYGSDFVGI</sequence>
<name>A0A4Y2AWF3_ARAVE</name>
<proteinExistence type="predicted"/>
<accession>A0A4Y2AWF3</accession>
<evidence type="ECO:0000313" key="2">
    <source>
        <dbReference type="Proteomes" id="UP000499080"/>
    </source>
</evidence>
<comment type="caution">
    <text evidence="1">The sequence shown here is derived from an EMBL/GenBank/DDBJ whole genome shotgun (WGS) entry which is preliminary data.</text>
</comment>
<protein>
    <submittedName>
        <fullName evidence="1">Uncharacterized protein</fullName>
    </submittedName>
</protein>
<dbReference type="AlphaFoldDB" id="A0A4Y2AWF3"/>
<dbReference type="EMBL" id="BGPR01157636">
    <property type="protein sequence ID" value="GBL83485.1"/>
    <property type="molecule type" value="Genomic_DNA"/>
</dbReference>
<organism evidence="1 2">
    <name type="scientific">Araneus ventricosus</name>
    <name type="common">Orbweaver spider</name>
    <name type="synonym">Epeira ventricosa</name>
    <dbReference type="NCBI Taxonomy" id="182803"/>
    <lineage>
        <taxon>Eukaryota</taxon>
        <taxon>Metazoa</taxon>
        <taxon>Ecdysozoa</taxon>
        <taxon>Arthropoda</taxon>
        <taxon>Chelicerata</taxon>
        <taxon>Arachnida</taxon>
        <taxon>Araneae</taxon>
        <taxon>Araneomorphae</taxon>
        <taxon>Entelegynae</taxon>
        <taxon>Araneoidea</taxon>
        <taxon>Araneidae</taxon>
        <taxon>Araneus</taxon>
    </lineage>
</organism>